<dbReference type="Gene3D" id="2.60.120.10">
    <property type="entry name" value="Jelly Rolls"/>
    <property type="match status" value="1"/>
</dbReference>
<evidence type="ECO:0000313" key="1">
    <source>
        <dbReference type="EMBL" id="EPR66634.1"/>
    </source>
</evidence>
<accession>S7WIS8</accession>
<dbReference type="InterPro" id="IPR014710">
    <property type="entry name" value="RmlC-like_jellyroll"/>
</dbReference>
<dbReference type="STRING" id="641524.ADICYQ_4396"/>
<evidence type="ECO:0000313" key="2">
    <source>
        <dbReference type="Proteomes" id="UP000014974"/>
    </source>
</evidence>
<comment type="caution">
    <text evidence="1">The sequence shown here is derived from an EMBL/GenBank/DDBJ whole genome shotgun (WGS) entry which is preliminary data.</text>
</comment>
<name>S7WIS8_9BACT</name>
<dbReference type="SUPFAM" id="SSF51182">
    <property type="entry name" value="RmlC-like cupins"/>
    <property type="match status" value="1"/>
</dbReference>
<evidence type="ECO:0008006" key="3">
    <source>
        <dbReference type="Google" id="ProtNLM"/>
    </source>
</evidence>
<dbReference type="eggNOG" id="ENOG5032P93">
    <property type="taxonomic scope" value="Bacteria"/>
</dbReference>
<sequence length="114" mass="12826">MQTPDTILRAQADLGGMTVCFNEFPMGTDFTPLLHGLTNDSCHCPHWGYVLEGEMLVKYDDGTEEILEGGDVFYMPSGHTIIVQKDIKLIDFNPTKEFNEVIEHVGKKMVEFEG</sequence>
<organism evidence="1 2">
    <name type="scientific">Cyclobacterium qasimii M12-11B</name>
    <dbReference type="NCBI Taxonomy" id="641524"/>
    <lineage>
        <taxon>Bacteria</taxon>
        <taxon>Pseudomonadati</taxon>
        <taxon>Bacteroidota</taxon>
        <taxon>Cytophagia</taxon>
        <taxon>Cytophagales</taxon>
        <taxon>Cyclobacteriaceae</taxon>
        <taxon>Cyclobacterium</taxon>
    </lineage>
</organism>
<reference evidence="1 2" key="1">
    <citation type="journal article" date="2013" name="Genome Announc.">
        <title>Draft Genome Sequence of Cyclobacterium qasimii Strain M12-11BT, Isolated from Arctic Marine Sediment.</title>
        <authorList>
            <person name="Shivaji S."/>
            <person name="Ara S."/>
            <person name="Singh A."/>
            <person name="Kumar Pinnaka A."/>
        </authorList>
    </citation>
    <scope>NUCLEOTIDE SEQUENCE [LARGE SCALE GENOMIC DNA]</scope>
    <source>
        <strain evidence="1 2">M12-11B</strain>
    </source>
</reference>
<dbReference type="InterPro" id="IPR011051">
    <property type="entry name" value="RmlC_Cupin_sf"/>
</dbReference>
<protein>
    <recommendedName>
        <fullName evidence="3">Cupin 2 conserved barrel domain-containing protein</fullName>
    </recommendedName>
</protein>
<proteinExistence type="predicted"/>
<gene>
    <name evidence="1" type="ORF">ADICYQ_4396</name>
</gene>
<dbReference type="Proteomes" id="UP000014974">
    <property type="component" value="Unassembled WGS sequence"/>
</dbReference>
<dbReference type="EMBL" id="ATNM01000143">
    <property type="protein sequence ID" value="EPR66634.1"/>
    <property type="molecule type" value="Genomic_DNA"/>
</dbReference>
<dbReference type="AlphaFoldDB" id="S7WIS8"/>